<accession>A0A0X3PKM7</accession>
<feature type="coiled-coil region" evidence="5">
    <location>
        <begin position="905"/>
        <end position="939"/>
    </location>
</feature>
<comment type="subcellular location">
    <subcellularLocation>
        <location evidence="1">Cytoplasm</location>
        <location evidence="1">Cytoskeleton</location>
        <location evidence="1">Microtubule organizing center</location>
        <location evidence="1">Centrosome</location>
        <location evidence="1">Centriole</location>
    </subcellularLocation>
</comment>
<gene>
    <name evidence="7" type="primary">CP135</name>
    <name evidence="7" type="ORF">TR117234</name>
</gene>
<evidence type="ECO:0000313" key="7">
    <source>
        <dbReference type="EMBL" id="JAP48842.1"/>
    </source>
</evidence>
<evidence type="ECO:0000256" key="1">
    <source>
        <dbReference type="ARBA" id="ARBA00004114"/>
    </source>
</evidence>
<feature type="coiled-coil region" evidence="5">
    <location>
        <begin position="726"/>
        <end position="827"/>
    </location>
</feature>
<sequence>MTTAQERFIKVRCTLDDLGYKQPLGMDSLPLVEKIIADLVNTRGALSQTKLELESRTEILGRVEECIRPYKSDNARLVKEINLTHKEMDDLRLKYDETVRDMTSKIRNLESLNSDLNFFNSQCLDKLKAYELETKRMAEQIVVLQEKNFQAVVFMPNGNKKQVPFRRQRMEIESLLPENPSCPHDENNNGCQDAPSSSYCCSVARYWAETGKTQPPETIDILESTSKRCKELEEGIKLLETDKDLNSKKFDALEKQLQLRDSEINRLRQLVEGGRPLAALLLDDKRQQTDSLAENLQLQVELLQARTEELERRLLKQSSSTNCNHNGSEITITVQDKASECNILPYSNEVQFGRREMADMLDRLERTRQHLLGRIDELVTNEKQLLLNSGLDIRRTGISPQSGEEAVDENRRAASKIPRRSTTAPNRWETSMRMFIEGLIADRDTLQSEVDFLIQTIRSWLLTGDECISEASPRSPEVVHLTADNQNVYKHSLDPLEVSHPRKPQSSKDGRPTAEAHIFHLNHEISILKSLLKATESERDHYILKSEESRSELARLVKASNQGPPHRQPGSGKLEDDLDVAAVKAERDQLRGMLNLLEKQVVEIQDNVRHLRTERDDLVDEVNTLRNKPTASGSGCPPAVCPPDTNARYQERPRIRRSGAAAGESVSTDQLSRCMVNLDSAPAARYERGDSSTLRLISRTGSAEQVSQPPETANTPVAPEVVQKRLQELALELEASRTRVAELTRQVASLQEKLELSKKEAAEKEAEKAGSDEQLLTALSQTRARNVSLSHELAFLKDQNSQLTNAKDVLESRLSAAQNDLQLLHKRLADSSADLKTVKAESARLRDITVQLDKEKDSLQAALDGRVEEVVSLKQDIANKTQLLEERSEYLKSLEMRLRDTTETAAVRERDTRALEDRLQELEASAELLRRTRDIAEEKCCKIKQDVVTLTHEVSTLKLALQKAQSEAALSDEHLAMAKSQVKELQKALDSRDQECRDILQRYRTLSHSLEVANTRTGETEQQLHERERRLHTKECELEAALTEVRETEKALHAQRAALELQQERIVEEATSARLQCLTAQVTELSRDLVAARELCSQLEKKREASERETAKFAGEAETAHCQISALRQEIDSLRFQLSKQKDEVLGTRKQPTRGRDGDLNAQRLLQSTDSGQRTRDGIPQRFALPVPEDKSGVTPAAIPRQLVDGHQRQHLPGSRVTADRLRTSVSPTASPAPLFNSSSAAAHPVVATSAEIFPGQPQPAPHSPRQDLAVDLDGADAVTVYSLSSRCLFSVFIITLTLVSYPSAPMVTKRNVNFYIKPTKKMLVEWSYNIE</sequence>
<evidence type="ECO:0000256" key="3">
    <source>
        <dbReference type="ARBA" id="ARBA00023212"/>
    </source>
</evidence>
<dbReference type="PANTHER" id="PTHR20544">
    <property type="entry name" value="CENTROSOMAL PROTEIN CEP135"/>
    <property type="match status" value="1"/>
</dbReference>
<feature type="region of interest" description="Disordered" evidence="6">
    <location>
        <begin position="1143"/>
        <end position="1195"/>
    </location>
</feature>
<organism evidence="7">
    <name type="scientific">Schistocephalus solidus</name>
    <name type="common">Tapeworm</name>
    <dbReference type="NCBI Taxonomy" id="70667"/>
    <lineage>
        <taxon>Eukaryota</taxon>
        <taxon>Metazoa</taxon>
        <taxon>Spiralia</taxon>
        <taxon>Lophotrochozoa</taxon>
        <taxon>Platyhelminthes</taxon>
        <taxon>Cestoda</taxon>
        <taxon>Eucestoda</taxon>
        <taxon>Diphyllobothriidea</taxon>
        <taxon>Diphyllobothriidae</taxon>
        <taxon>Schistocephalus</taxon>
    </lineage>
</organism>
<comment type="similarity">
    <text evidence="4">Belongs to the CEP135/TSGA10 family.</text>
</comment>
<evidence type="ECO:0000256" key="5">
    <source>
        <dbReference type="SAM" id="Coils"/>
    </source>
</evidence>
<proteinExistence type="inferred from homology"/>
<evidence type="ECO:0000256" key="4">
    <source>
        <dbReference type="ARBA" id="ARBA00038123"/>
    </source>
</evidence>
<evidence type="ECO:0000256" key="2">
    <source>
        <dbReference type="ARBA" id="ARBA00022490"/>
    </source>
</evidence>
<feature type="region of interest" description="Disordered" evidence="6">
    <location>
        <begin position="626"/>
        <end position="646"/>
    </location>
</feature>
<dbReference type="PANTHER" id="PTHR20544:SF0">
    <property type="entry name" value="NUCLEOPROTEIN TPR_MLP1 DOMAIN-CONTAINING PROTEIN"/>
    <property type="match status" value="1"/>
</dbReference>
<dbReference type="GO" id="GO:0005814">
    <property type="term" value="C:centriole"/>
    <property type="evidence" value="ECO:0007669"/>
    <property type="project" value="UniProtKB-SubCell"/>
</dbReference>
<keyword evidence="3" id="KW-0206">Cytoskeleton</keyword>
<feature type="coiled-coil region" evidence="5">
    <location>
        <begin position="222"/>
        <end position="313"/>
    </location>
</feature>
<reference evidence="7" key="1">
    <citation type="submission" date="2016-01" db="EMBL/GenBank/DDBJ databases">
        <title>Reference transcriptome for the parasite Schistocephalus solidus: insights into the molecular evolution of parasitism.</title>
        <authorList>
            <person name="Hebert F.O."/>
            <person name="Grambauer S."/>
            <person name="Barber I."/>
            <person name="Landry C.R."/>
            <person name="Aubin-Horth N."/>
        </authorList>
    </citation>
    <scope>NUCLEOTIDE SEQUENCE</scope>
</reference>
<name>A0A0X3PKM7_SCHSO</name>
<keyword evidence="2" id="KW-0963">Cytoplasm</keyword>
<feature type="region of interest" description="Disordered" evidence="6">
    <location>
        <begin position="492"/>
        <end position="511"/>
    </location>
</feature>
<dbReference type="InterPro" id="IPR051877">
    <property type="entry name" value="Centriole_BasalBody_StrucProt"/>
</dbReference>
<evidence type="ECO:0000256" key="6">
    <source>
        <dbReference type="SAM" id="MobiDB-lite"/>
    </source>
</evidence>
<dbReference type="EMBL" id="GEEE01014383">
    <property type="protein sequence ID" value="JAP48842.1"/>
    <property type="molecule type" value="Transcribed_RNA"/>
</dbReference>
<keyword evidence="5" id="KW-0175">Coiled coil</keyword>
<protein>
    <submittedName>
        <fullName evidence="7">Centrosomal protein of</fullName>
    </submittedName>
</protein>
<feature type="region of interest" description="Disordered" evidence="6">
    <location>
        <begin position="398"/>
        <end position="422"/>
    </location>
</feature>